<dbReference type="KEGG" id="spph:KFK14_12590"/>
<reference evidence="2" key="1">
    <citation type="submission" date="2021-04" db="EMBL/GenBank/DDBJ databases">
        <title>Isolation of p-tert-butylphenol degrading bacteria Sphingobium phenoxybenzoativorans Tas13 from active sludge.</title>
        <authorList>
            <person name="Li Y."/>
        </authorList>
    </citation>
    <scope>NUCLEOTIDE SEQUENCE</scope>
    <source>
        <strain evidence="2">Tas13</strain>
    </source>
</reference>
<proteinExistence type="predicted"/>
<feature type="region of interest" description="Disordered" evidence="1">
    <location>
        <begin position="27"/>
        <end position="47"/>
    </location>
</feature>
<dbReference type="RefSeq" id="WP_212607883.1">
    <property type="nucleotide sequence ID" value="NZ_CP073910.1"/>
</dbReference>
<organism evidence="2 3">
    <name type="scientific">Sphingobium phenoxybenzoativorans</name>
    <dbReference type="NCBI Taxonomy" id="1592790"/>
    <lineage>
        <taxon>Bacteria</taxon>
        <taxon>Pseudomonadati</taxon>
        <taxon>Pseudomonadota</taxon>
        <taxon>Alphaproteobacteria</taxon>
        <taxon>Sphingomonadales</taxon>
        <taxon>Sphingomonadaceae</taxon>
        <taxon>Sphingobium</taxon>
    </lineage>
</organism>
<evidence type="ECO:0000256" key="1">
    <source>
        <dbReference type="SAM" id="MobiDB-lite"/>
    </source>
</evidence>
<evidence type="ECO:0000313" key="2">
    <source>
        <dbReference type="EMBL" id="QUT03988.1"/>
    </source>
</evidence>
<gene>
    <name evidence="2" type="ORF">KFK14_12590</name>
</gene>
<dbReference type="EMBL" id="CP073910">
    <property type="protein sequence ID" value="QUT03988.1"/>
    <property type="molecule type" value="Genomic_DNA"/>
</dbReference>
<protein>
    <submittedName>
        <fullName evidence="2">Uncharacterized protein</fullName>
    </submittedName>
</protein>
<sequence length="69" mass="7251">MASDRLTDAIARMDAVLGRLEAFAAAPRAPDVSPAQAPTPKAMNDDSRARAVEALKSLDSLIAEMKARG</sequence>
<keyword evidence="3" id="KW-1185">Reference proteome</keyword>
<dbReference type="AlphaFoldDB" id="A0A975Q038"/>
<accession>A0A975Q038</accession>
<name>A0A975Q038_9SPHN</name>
<evidence type="ECO:0000313" key="3">
    <source>
        <dbReference type="Proteomes" id="UP000681425"/>
    </source>
</evidence>
<dbReference type="Proteomes" id="UP000681425">
    <property type="component" value="Chromosome"/>
</dbReference>